<reference evidence="2 3" key="1">
    <citation type="submission" date="2019-09" db="EMBL/GenBank/DDBJ databases">
        <authorList>
            <person name="Ou C."/>
        </authorList>
    </citation>
    <scope>NUCLEOTIDE SEQUENCE [LARGE SCALE GENOMIC DNA]</scope>
    <source>
        <strain evidence="2">S2</strain>
        <tissue evidence="2">Leaf</tissue>
    </source>
</reference>
<evidence type="ECO:0000313" key="3">
    <source>
        <dbReference type="Proteomes" id="UP000327157"/>
    </source>
</evidence>
<organism evidence="2 3">
    <name type="scientific">Pyrus ussuriensis x Pyrus communis</name>
    <dbReference type="NCBI Taxonomy" id="2448454"/>
    <lineage>
        <taxon>Eukaryota</taxon>
        <taxon>Viridiplantae</taxon>
        <taxon>Streptophyta</taxon>
        <taxon>Embryophyta</taxon>
        <taxon>Tracheophyta</taxon>
        <taxon>Spermatophyta</taxon>
        <taxon>Magnoliopsida</taxon>
        <taxon>eudicotyledons</taxon>
        <taxon>Gunneridae</taxon>
        <taxon>Pentapetalae</taxon>
        <taxon>rosids</taxon>
        <taxon>fabids</taxon>
        <taxon>Rosales</taxon>
        <taxon>Rosaceae</taxon>
        <taxon>Amygdaloideae</taxon>
        <taxon>Maleae</taxon>
        <taxon>Pyrus</taxon>
    </lineage>
</organism>
<feature type="region of interest" description="Disordered" evidence="1">
    <location>
        <begin position="83"/>
        <end position="105"/>
    </location>
</feature>
<proteinExistence type="predicted"/>
<protein>
    <submittedName>
        <fullName evidence="2">Galacturonosyltransferase-like 3</fullName>
    </submittedName>
</protein>
<feature type="compositionally biased region" description="Polar residues" evidence="1">
    <location>
        <begin position="92"/>
        <end position="105"/>
    </location>
</feature>
<accession>A0A5N5GL98</accession>
<evidence type="ECO:0000313" key="2">
    <source>
        <dbReference type="EMBL" id="KAB2614621.1"/>
    </source>
</evidence>
<comment type="caution">
    <text evidence="2">The sequence shown here is derived from an EMBL/GenBank/DDBJ whole genome shotgun (WGS) entry which is preliminary data.</text>
</comment>
<dbReference type="EMBL" id="SMOL01000402">
    <property type="protein sequence ID" value="KAB2614621.1"/>
    <property type="molecule type" value="Genomic_DNA"/>
</dbReference>
<dbReference type="Proteomes" id="UP000327157">
    <property type="component" value="Chromosome 3"/>
</dbReference>
<keyword evidence="2" id="KW-0808">Transferase</keyword>
<reference evidence="2 3" key="3">
    <citation type="submission" date="2019-11" db="EMBL/GenBank/DDBJ databases">
        <title>A de novo genome assembly of a pear dwarfing rootstock.</title>
        <authorList>
            <person name="Wang F."/>
            <person name="Wang J."/>
            <person name="Li S."/>
            <person name="Zhang Y."/>
            <person name="Fang M."/>
            <person name="Ma L."/>
            <person name="Zhao Y."/>
            <person name="Jiang S."/>
        </authorList>
    </citation>
    <scope>NUCLEOTIDE SEQUENCE [LARGE SCALE GENOMIC DNA]</scope>
    <source>
        <strain evidence="2">S2</strain>
        <tissue evidence="2">Leaf</tissue>
    </source>
</reference>
<evidence type="ECO:0000256" key="1">
    <source>
        <dbReference type="SAM" id="MobiDB-lite"/>
    </source>
</evidence>
<dbReference type="GO" id="GO:0016740">
    <property type="term" value="F:transferase activity"/>
    <property type="evidence" value="ECO:0007669"/>
    <property type="project" value="UniProtKB-KW"/>
</dbReference>
<gene>
    <name evidence="2" type="ORF">D8674_021209</name>
</gene>
<sequence>MAAVQIFTIYRVLCNYQSSHLRRRTCPGRDEVVEIGIDMVAAVAVGGADKVEDDVLRTGGMLEDGEDTGDCVKYNLFAAPPATNKVNHRNNPKGTNIQSFQVATQ</sequence>
<reference evidence="3" key="2">
    <citation type="submission" date="2019-10" db="EMBL/GenBank/DDBJ databases">
        <title>A de novo genome assembly of a pear dwarfing rootstock.</title>
        <authorList>
            <person name="Wang F."/>
            <person name="Wang J."/>
            <person name="Li S."/>
            <person name="Zhang Y."/>
            <person name="Fang M."/>
            <person name="Ma L."/>
            <person name="Zhao Y."/>
            <person name="Jiang S."/>
        </authorList>
    </citation>
    <scope>NUCLEOTIDE SEQUENCE [LARGE SCALE GENOMIC DNA]</scope>
</reference>
<keyword evidence="3" id="KW-1185">Reference proteome</keyword>
<name>A0A5N5GL98_9ROSA</name>
<dbReference type="AlphaFoldDB" id="A0A5N5GL98"/>